<dbReference type="GeneID" id="76995814"/>
<dbReference type="InterPro" id="IPR012347">
    <property type="entry name" value="Ferritin-like"/>
</dbReference>
<comment type="caution">
    <text evidence="2">The sequence shown here is derived from an EMBL/GenBank/DDBJ whole genome shotgun (WGS) entry which is preliminary data.</text>
</comment>
<dbReference type="SUPFAM" id="SSF47240">
    <property type="entry name" value="Ferritin-like"/>
    <property type="match status" value="1"/>
</dbReference>
<organism evidence="2 3">
    <name type="scientific">Paenibacillus thiaminolyticus</name>
    <name type="common">Bacillus thiaminolyticus</name>
    <dbReference type="NCBI Taxonomy" id="49283"/>
    <lineage>
        <taxon>Bacteria</taxon>
        <taxon>Bacillati</taxon>
        <taxon>Bacillota</taxon>
        <taxon>Bacilli</taxon>
        <taxon>Bacillales</taxon>
        <taxon>Paenibacillaceae</taxon>
        <taxon>Paenibacillus</taxon>
    </lineage>
</organism>
<proteinExistence type="predicted"/>
<dbReference type="EMBL" id="JAMDMM010000004">
    <property type="protein sequence ID" value="MCY9605805.1"/>
    <property type="molecule type" value="Genomic_DNA"/>
</dbReference>
<dbReference type="InterPro" id="IPR009078">
    <property type="entry name" value="Ferritin-like_SF"/>
</dbReference>
<evidence type="ECO:0000259" key="1">
    <source>
        <dbReference type="Pfam" id="PF02915"/>
    </source>
</evidence>
<dbReference type="Proteomes" id="UP001209276">
    <property type="component" value="Unassembled WGS sequence"/>
</dbReference>
<gene>
    <name evidence="2" type="ORF">M5W83_01235</name>
</gene>
<dbReference type="InterPro" id="IPR003251">
    <property type="entry name" value="Rr_diiron-bd_dom"/>
</dbReference>
<accession>A0ABT4FQN8</accession>
<evidence type="ECO:0000313" key="3">
    <source>
        <dbReference type="Proteomes" id="UP001209276"/>
    </source>
</evidence>
<dbReference type="CDD" id="cd00657">
    <property type="entry name" value="Ferritin_like"/>
    <property type="match status" value="1"/>
</dbReference>
<feature type="domain" description="Rubrerythrin diiron-binding" evidence="1">
    <location>
        <begin position="42"/>
        <end position="162"/>
    </location>
</feature>
<name>A0ABT4FQN8_PANTH</name>
<keyword evidence="3" id="KW-1185">Reference proteome</keyword>
<evidence type="ECO:0000313" key="2">
    <source>
        <dbReference type="EMBL" id="MCY9605805.1"/>
    </source>
</evidence>
<dbReference type="RefSeq" id="WP_244194171.1">
    <property type="nucleotide sequence ID" value="NZ_CABMNB010000025.1"/>
</dbReference>
<protein>
    <submittedName>
        <fullName evidence="2">Ferritin-like domain-containing protein</fullName>
    </submittedName>
</protein>
<sequence>MYRIMPGMPLLPHFPEHMPNLYPYGQMRDQIPSYKSLQEALELIKQAVSGEREDELFYSYLISIAPSAEDKTIIASIREDERKHNRMFRKIYKDLTGQTIQADGGESFEKPKSYIDGVRRALFGELAAMERYRDIRAGLPNRYYRDMVFEILTDELKHADKYNYILNLDLRRMIKHAHE</sequence>
<reference evidence="2 3" key="1">
    <citation type="submission" date="2022-05" db="EMBL/GenBank/DDBJ databases">
        <title>Genome Sequencing of Bee-Associated Microbes.</title>
        <authorList>
            <person name="Dunlap C."/>
        </authorList>
    </citation>
    <scope>NUCLEOTIDE SEQUENCE [LARGE SCALE GENOMIC DNA]</scope>
    <source>
        <strain evidence="2 3">NRRL B-14613</strain>
    </source>
</reference>
<dbReference type="Pfam" id="PF02915">
    <property type="entry name" value="Rubrerythrin"/>
    <property type="match status" value="1"/>
</dbReference>
<dbReference type="Gene3D" id="1.20.1260.10">
    <property type="match status" value="1"/>
</dbReference>